<keyword evidence="1" id="KW-0812">Transmembrane</keyword>
<keyword evidence="1" id="KW-0472">Membrane</keyword>
<protein>
    <submittedName>
        <fullName evidence="2">Uncharacterized protein MANES_01G206200</fullName>
    </submittedName>
</protein>
<dbReference type="AlphaFoldDB" id="A0A2P2JAZ7"/>
<accession>A0A2P2JAZ7</accession>
<keyword evidence="1" id="KW-1133">Transmembrane helix</keyword>
<dbReference type="EMBL" id="GGEC01010148">
    <property type="protein sequence ID" value="MBW90631.1"/>
    <property type="molecule type" value="Transcribed_RNA"/>
</dbReference>
<evidence type="ECO:0000256" key="1">
    <source>
        <dbReference type="SAM" id="Phobius"/>
    </source>
</evidence>
<feature type="transmembrane region" description="Helical" evidence="1">
    <location>
        <begin position="38"/>
        <end position="58"/>
    </location>
</feature>
<reference evidence="2" key="1">
    <citation type="submission" date="2018-02" db="EMBL/GenBank/DDBJ databases">
        <title>Rhizophora mucronata_Transcriptome.</title>
        <authorList>
            <person name="Meera S.P."/>
            <person name="Sreeshan A."/>
            <person name="Augustine A."/>
        </authorList>
    </citation>
    <scope>NUCLEOTIDE SEQUENCE</scope>
    <source>
        <tissue evidence="2">Leaf</tissue>
    </source>
</reference>
<name>A0A2P2JAZ7_RHIMU</name>
<evidence type="ECO:0000313" key="2">
    <source>
        <dbReference type="EMBL" id="MBW90631.1"/>
    </source>
</evidence>
<proteinExistence type="predicted"/>
<sequence>MIVVLSYGRRVLIIRMSGPKCMFLMIIRLRFIRMLGRLMDWVFVWRVVGWVGISLFLLHEPMVLGTWDRSKITTLF</sequence>
<organism evidence="2">
    <name type="scientific">Rhizophora mucronata</name>
    <name type="common">Asiatic mangrove</name>
    <dbReference type="NCBI Taxonomy" id="61149"/>
    <lineage>
        <taxon>Eukaryota</taxon>
        <taxon>Viridiplantae</taxon>
        <taxon>Streptophyta</taxon>
        <taxon>Embryophyta</taxon>
        <taxon>Tracheophyta</taxon>
        <taxon>Spermatophyta</taxon>
        <taxon>Magnoliopsida</taxon>
        <taxon>eudicotyledons</taxon>
        <taxon>Gunneridae</taxon>
        <taxon>Pentapetalae</taxon>
        <taxon>rosids</taxon>
        <taxon>fabids</taxon>
        <taxon>Malpighiales</taxon>
        <taxon>Rhizophoraceae</taxon>
        <taxon>Rhizophora</taxon>
    </lineage>
</organism>